<keyword evidence="3" id="KW-1185">Reference proteome</keyword>
<name>A0A9W6W6W7_9ACTN</name>
<dbReference type="SUPFAM" id="SSF56770">
    <property type="entry name" value="HydA/Nqo6-like"/>
    <property type="match status" value="1"/>
</dbReference>
<feature type="region of interest" description="Disordered" evidence="1">
    <location>
        <begin position="105"/>
        <end position="128"/>
    </location>
</feature>
<dbReference type="Proteomes" id="UP001165074">
    <property type="component" value="Unassembled WGS sequence"/>
</dbReference>
<evidence type="ECO:0000313" key="3">
    <source>
        <dbReference type="Proteomes" id="UP001165074"/>
    </source>
</evidence>
<comment type="caution">
    <text evidence="2">The sequence shown here is derived from an EMBL/GenBank/DDBJ whole genome shotgun (WGS) entry which is preliminary data.</text>
</comment>
<accession>A0A9W6W6W7</accession>
<evidence type="ECO:0000256" key="1">
    <source>
        <dbReference type="SAM" id="MobiDB-lite"/>
    </source>
</evidence>
<gene>
    <name evidence="2" type="ORF">Airi02_103650</name>
</gene>
<dbReference type="EMBL" id="BSTK01000029">
    <property type="protein sequence ID" value="GLY92437.1"/>
    <property type="molecule type" value="Genomic_DNA"/>
</dbReference>
<protein>
    <submittedName>
        <fullName evidence="2">Uncharacterized protein</fullName>
    </submittedName>
</protein>
<reference evidence="2" key="1">
    <citation type="submission" date="2023-03" db="EMBL/GenBank/DDBJ databases">
        <title>Actinoallomurus iriomotensis NBRC 103684.</title>
        <authorList>
            <person name="Ichikawa N."/>
            <person name="Sato H."/>
            <person name="Tonouchi N."/>
        </authorList>
    </citation>
    <scope>NUCLEOTIDE SEQUENCE</scope>
    <source>
        <strain evidence="2">NBRC 103684</strain>
    </source>
</reference>
<organism evidence="2 3">
    <name type="scientific">Actinoallomurus iriomotensis</name>
    <dbReference type="NCBI Taxonomy" id="478107"/>
    <lineage>
        <taxon>Bacteria</taxon>
        <taxon>Bacillati</taxon>
        <taxon>Actinomycetota</taxon>
        <taxon>Actinomycetes</taxon>
        <taxon>Streptosporangiales</taxon>
        <taxon>Thermomonosporaceae</taxon>
        <taxon>Actinoallomurus</taxon>
    </lineage>
</organism>
<evidence type="ECO:0000313" key="2">
    <source>
        <dbReference type="EMBL" id="GLY92437.1"/>
    </source>
</evidence>
<dbReference type="AlphaFoldDB" id="A0A9W6W6W7"/>
<sequence>MFGRARKSSMWPMAFNLACRGMELMAVGDPRNDFSRASACSAVGQRRRAAPSGSAVGQRRRADLMVVVGRVSQDHGAHRHAQIVAETLALFTDSRWWTCGDPAGAPAMRPGLRPVSADVCGDDPRALQ</sequence>
<proteinExistence type="predicted"/>
<dbReference type="Gene3D" id="3.40.50.12280">
    <property type="match status" value="1"/>
</dbReference>